<protein>
    <submittedName>
        <fullName evidence="1">Uncharacterized protein</fullName>
    </submittedName>
</protein>
<proteinExistence type="predicted"/>
<dbReference type="Proteomes" id="UP000805193">
    <property type="component" value="Unassembled WGS sequence"/>
</dbReference>
<evidence type="ECO:0000313" key="1">
    <source>
        <dbReference type="EMBL" id="KAG0421844.1"/>
    </source>
</evidence>
<comment type="caution">
    <text evidence="1">The sequence shown here is derived from an EMBL/GenBank/DDBJ whole genome shotgun (WGS) entry which is preliminary data.</text>
</comment>
<name>A0AC60PMU5_IXOPE</name>
<reference evidence="1 2" key="1">
    <citation type="journal article" date="2020" name="Cell">
        <title>Large-Scale Comparative Analyses of Tick Genomes Elucidate Their Genetic Diversity and Vector Capacities.</title>
        <authorList>
            <consortium name="Tick Genome and Microbiome Consortium (TIGMIC)"/>
            <person name="Jia N."/>
            <person name="Wang J."/>
            <person name="Shi W."/>
            <person name="Du L."/>
            <person name="Sun Y."/>
            <person name="Zhan W."/>
            <person name="Jiang J.F."/>
            <person name="Wang Q."/>
            <person name="Zhang B."/>
            <person name="Ji P."/>
            <person name="Bell-Sakyi L."/>
            <person name="Cui X.M."/>
            <person name="Yuan T.T."/>
            <person name="Jiang B.G."/>
            <person name="Yang W.F."/>
            <person name="Lam T.T."/>
            <person name="Chang Q.C."/>
            <person name="Ding S.J."/>
            <person name="Wang X.J."/>
            <person name="Zhu J.G."/>
            <person name="Ruan X.D."/>
            <person name="Zhao L."/>
            <person name="Wei J.T."/>
            <person name="Ye R.Z."/>
            <person name="Que T.C."/>
            <person name="Du C.H."/>
            <person name="Zhou Y.H."/>
            <person name="Cheng J.X."/>
            <person name="Dai P.F."/>
            <person name="Guo W.B."/>
            <person name="Han X.H."/>
            <person name="Huang E.J."/>
            <person name="Li L.F."/>
            <person name="Wei W."/>
            <person name="Gao Y.C."/>
            <person name="Liu J.Z."/>
            <person name="Shao H.Z."/>
            <person name="Wang X."/>
            <person name="Wang C.C."/>
            <person name="Yang T.C."/>
            <person name="Huo Q.B."/>
            <person name="Li W."/>
            <person name="Chen H.Y."/>
            <person name="Chen S.E."/>
            <person name="Zhou L.G."/>
            <person name="Ni X.B."/>
            <person name="Tian J.H."/>
            <person name="Sheng Y."/>
            <person name="Liu T."/>
            <person name="Pan Y.S."/>
            <person name="Xia L.Y."/>
            <person name="Li J."/>
            <person name="Zhao F."/>
            <person name="Cao W.C."/>
        </authorList>
    </citation>
    <scope>NUCLEOTIDE SEQUENCE [LARGE SCALE GENOMIC DNA]</scope>
    <source>
        <strain evidence="1">Iper-2018</strain>
    </source>
</reference>
<dbReference type="EMBL" id="JABSTQ010010314">
    <property type="protein sequence ID" value="KAG0421844.1"/>
    <property type="molecule type" value="Genomic_DNA"/>
</dbReference>
<organism evidence="1 2">
    <name type="scientific">Ixodes persulcatus</name>
    <name type="common">Taiga tick</name>
    <dbReference type="NCBI Taxonomy" id="34615"/>
    <lineage>
        <taxon>Eukaryota</taxon>
        <taxon>Metazoa</taxon>
        <taxon>Ecdysozoa</taxon>
        <taxon>Arthropoda</taxon>
        <taxon>Chelicerata</taxon>
        <taxon>Arachnida</taxon>
        <taxon>Acari</taxon>
        <taxon>Parasitiformes</taxon>
        <taxon>Ixodida</taxon>
        <taxon>Ixodoidea</taxon>
        <taxon>Ixodidae</taxon>
        <taxon>Ixodinae</taxon>
        <taxon>Ixodes</taxon>
    </lineage>
</organism>
<gene>
    <name evidence="1" type="ORF">HPB47_002300</name>
</gene>
<accession>A0AC60PMU5</accession>
<evidence type="ECO:0000313" key="2">
    <source>
        <dbReference type="Proteomes" id="UP000805193"/>
    </source>
</evidence>
<sequence>MQRTQARFPQAVGDLFQGLGNIDDERPTYNVNNDKNPRRKKAYRPRVLQVYQKVRPRHPLRGRQNKSKRGRAACKEARSDAAAFCFLGCIGARYAQVASLVLVIALPAALSHQLPFHSHIISLAPLADATVFRDRTGYSHTQILPSGPNYHHPQRVIQRVVTEAVPVVHHPLVAHHPIVAHHPVVHQAIVHQPVAHHPIVHHAPPPVLVTVQKAASPLVYHSYAPITTYAKPTAYEAHYPATLTTTYKQPAYAAAFPTALAYKHPVTTTKIIETHPQVVTAHQATYVPPIPTGRAVVTSYFNVPGGGRRAGDANFPSWTRTTTADTPNVAVPDPLVSVSTAGARLQGQVPTYGTDSGWRRPVASAYSQSAWPARLVAVSMKRQGHGGFYRSRYPVPTRLEDWPASFKSSARSRLVSGQAVTKQGWDYGNQAQSKWSTLQDGNKRSDDEIASAVQDSAGNYR</sequence>
<keyword evidence="2" id="KW-1185">Reference proteome</keyword>